<dbReference type="RefSeq" id="WP_344391600.1">
    <property type="nucleotide sequence ID" value="NZ_BAAASJ010000037.1"/>
</dbReference>
<protein>
    <submittedName>
        <fullName evidence="2">Uncharacterized protein</fullName>
    </submittedName>
</protein>
<comment type="caution">
    <text evidence="2">The sequence shown here is derived from an EMBL/GenBank/DDBJ whole genome shotgun (WGS) entry which is preliminary data.</text>
</comment>
<proteinExistence type="predicted"/>
<keyword evidence="3" id="KW-1185">Reference proteome</keyword>
<accession>A0ABN3R088</accession>
<reference evidence="2 3" key="1">
    <citation type="journal article" date="2019" name="Int. J. Syst. Evol. Microbiol.">
        <title>The Global Catalogue of Microorganisms (GCM) 10K type strain sequencing project: providing services to taxonomists for standard genome sequencing and annotation.</title>
        <authorList>
            <consortium name="The Broad Institute Genomics Platform"/>
            <consortium name="The Broad Institute Genome Sequencing Center for Infectious Disease"/>
            <person name="Wu L."/>
            <person name="Ma J."/>
        </authorList>
    </citation>
    <scope>NUCLEOTIDE SEQUENCE [LARGE SCALE GENOMIC DNA]</scope>
    <source>
        <strain evidence="2 3">JCM 4524</strain>
    </source>
</reference>
<dbReference type="Pfam" id="PF18897">
    <property type="entry name" value="Gp3-like"/>
    <property type="match status" value="1"/>
</dbReference>
<name>A0ABN3R088_9ACTN</name>
<evidence type="ECO:0000313" key="2">
    <source>
        <dbReference type="EMBL" id="GAA2639707.1"/>
    </source>
</evidence>
<evidence type="ECO:0000256" key="1">
    <source>
        <dbReference type="SAM" id="MobiDB-lite"/>
    </source>
</evidence>
<organism evidence="2 3">
    <name type="scientific">Streptomyces vastus</name>
    <dbReference type="NCBI Taxonomy" id="285451"/>
    <lineage>
        <taxon>Bacteria</taxon>
        <taxon>Bacillati</taxon>
        <taxon>Actinomycetota</taxon>
        <taxon>Actinomycetes</taxon>
        <taxon>Kitasatosporales</taxon>
        <taxon>Streptomycetaceae</taxon>
        <taxon>Streptomyces</taxon>
    </lineage>
</organism>
<evidence type="ECO:0000313" key="3">
    <source>
        <dbReference type="Proteomes" id="UP001500151"/>
    </source>
</evidence>
<dbReference type="InterPro" id="IPR043991">
    <property type="entry name" value="Gp3-like"/>
</dbReference>
<dbReference type="EMBL" id="BAAASJ010000037">
    <property type="protein sequence ID" value="GAA2639707.1"/>
    <property type="molecule type" value="Genomic_DNA"/>
</dbReference>
<dbReference type="Proteomes" id="UP001500151">
    <property type="component" value="Unassembled WGS sequence"/>
</dbReference>
<feature type="region of interest" description="Disordered" evidence="1">
    <location>
        <begin position="1"/>
        <end position="45"/>
    </location>
</feature>
<gene>
    <name evidence="2" type="ORF">GCM10010307_39220</name>
</gene>
<sequence>MHNPAPSPAAASPADGDCSGHRRRHRNAATHGCTQPRATHRQRLGAPHTCSLSRASEPVAGDCDFGRVVDGKLLTRPVWRLLTVSPHVAESIASVLGAEPQRRLANGLEQFEVVAEKASLQVVIEDAGRLTGQMKLWDSRGLAHHCDGRAFLSPEADAGHPCECPPTMAERRARARAGQGPQPITTLLFRLAECPDIGSFRFRSSSWRFAEGVQRIRTQLAAVGDAALCELAIQTVEFPTRNGRRVCYHKPVVKVLGPWASRAALSLAA</sequence>